<evidence type="ECO:0000256" key="1">
    <source>
        <dbReference type="SAM" id="Phobius"/>
    </source>
</evidence>
<keyword evidence="1" id="KW-0472">Membrane</keyword>
<feature type="transmembrane region" description="Helical" evidence="1">
    <location>
        <begin position="123"/>
        <end position="143"/>
    </location>
</feature>
<evidence type="ECO:0000313" key="3">
    <source>
        <dbReference type="Proteomes" id="UP001500582"/>
    </source>
</evidence>
<dbReference type="RefSeq" id="WP_345212633.1">
    <property type="nucleotide sequence ID" value="NZ_BAABFT010000011.1"/>
</dbReference>
<organism evidence="2 3">
    <name type="scientific">Mucilaginibacter gynuensis</name>
    <dbReference type="NCBI Taxonomy" id="1302236"/>
    <lineage>
        <taxon>Bacteria</taxon>
        <taxon>Pseudomonadati</taxon>
        <taxon>Bacteroidota</taxon>
        <taxon>Sphingobacteriia</taxon>
        <taxon>Sphingobacteriales</taxon>
        <taxon>Sphingobacteriaceae</taxon>
        <taxon>Mucilaginibacter</taxon>
    </lineage>
</organism>
<dbReference type="Pfam" id="PF06127">
    <property type="entry name" value="Mpo1-like"/>
    <property type="match status" value="1"/>
</dbReference>
<reference evidence="3" key="1">
    <citation type="journal article" date="2019" name="Int. J. Syst. Evol. Microbiol.">
        <title>The Global Catalogue of Microorganisms (GCM) 10K type strain sequencing project: providing services to taxonomists for standard genome sequencing and annotation.</title>
        <authorList>
            <consortium name="The Broad Institute Genomics Platform"/>
            <consortium name="The Broad Institute Genome Sequencing Center for Infectious Disease"/>
            <person name="Wu L."/>
            <person name="Ma J."/>
        </authorList>
    </citation>
    <scope>NUCLEOTIDE SEQUENCE [LARGE SCALE GENOMIC DNA]</scope>
    <source>
        <strain evidence="3">JCM 17705</strain>
    </source>
</reference>
<dbReference type="InterPro" id="IPR009305">
    <property type="entry name" value="Mpo1-like"/>
</dbReference>
<gene>
    <name evidence="2" type="ORF">GCM10023149_36920</name>
</gene>
<feature type="transmembrane region" description="Helical" evidence="1">
    <location>
        <begin position="95"/>
        <end position="111"/>
    </location>
</feature>
<dbReference type="EMBL" id="BAABFT010000011">
    <property type="protein sequence ID" value="GAA4331229.1"/>
    <property type="molecule type" value="Genomic_DNA"/>
</dbReference>
<keyword evidence="1" id="KW-1133">Transmembrane helix</keyword>
<evidence type="ECO:0000313" key="2">
    <source>
        <dbReference type="EMBL" id="GAA4331229.1"/>
    </source>
</evidence>
<dbReference type="Proteomes" id="UP001500582">
    <property type="component" value="Unassembled WGS sequence"/>
</dbReference>
<proteinExistence type="predicted"/>
<dbReference type="PANTHER" id="PTHR28026:SF9">
    <property type="entry name" value="2-HYDROXY-PALMITIC ACID DIOXYGENASE MPO1"/>
    <property type="match status" value="1"/>
</dbReference>
<name>A0ABP8GX25_9SPHI</name>
<protein>
    <submittedName>
        <fullName evidence="2">DUF962 domain-containing protein</fullName>
    </submittedName>
</protein>
<dbReference type="PANTHER" id="PTHR28026">
    <property type="entry name" value="DUF962 DOMAIN PROTEIN (AFU_ORTHOLOGUE AFUA_8G05310)"/>
    <property type="match status" value="1"/>
</dbReference>
<feature type="transmembrane region" description="Helical" evidence="1">
    <location>
        <begin position="39"/>
        <end position="61"/>
    </location>
</feature>
<feature type="transmembrane region" description="Helical" evidence="1">
    <location>
        <begin position="73"/>
        <end position="89"/>
    </location>
</feature>
<comment type="caution">
    <text evidence="2">The sequence shown here is derived from an EMBL/GenBank/DDBJ whole genome shotgun (WGS) entry which is preliminary data.</text>
</comment>
<keyword evidence="3" id="KW-1185">Reference proteome</keyword>
<keyword evidence="1" id="KW-0812">Transmembrane</keyword>
<sequence>MAQLKKTSTANQPAQPQQRPIDKEFAAYSASHQSPANNIIHWICIPLFFLGLFGLLWSIPFPHIKILGKYNGFFNWASFLIALSIYYYYKLSPVLSYFILFTLFGFSYVIIQLEQLQKAGGPMLWQISGAMLVLSLIGIIVGNNMETTKPNIGKQLKSLAIAPIFLWHLIVNKLGVKF</sequence>
<accession>A0ABP8GX25</accession>